<gene>
    <name evidence="14" type="ORF">HA254_07870</name>
</gene>
<accession>A0A7J4IYE1</accession>
<dbReference type="GO" id="GO:0008974">
    <property type="term" value="F:phosphoribulokinase activity"/>
    <property type="evidence" value="ECO:0007669"/>
    <property type="project" value="UniProtKB-EC"/>
</dbReference>
<keyword evidence="12" id="KW-1133">Transmembrane helix</keyword>
<evidence type="ECO:0000256" key="10">
    <source>
        <dbReference type="ARBA" id="ARBA00031382"/>
    </source>
</evidence>
<evidence type="ECO:0000256" key="3">
    <source>
        <dbReference type="ARBA" id="ARBA00012042"/>
    </source>
</evidence>
<dbReference type="PANTHER" id="PTHR10285">
    <property type="entry name" value="URIDINE KINASE"/>
    <property type="match status" value="1"/>
</dbReference>
<dbReference type="InterPro" id="IPR027417">
    <property type="entry name" value="P-loop_NTPase"/>
</dbReference>
<feature type="domain" description="Phosphoribulokinase/uridine kinase" evidence="13">
    <location>
        <begin position="132"/>
        <end position="305"/>
    </location>
</feature>
<comment type="similarity">
    <text evidence="2">Belongs to the phosphoribulokinase family.</text>
</comment>
<name>A0A7J4IYE1_9ARCH</name>
<keyword evidence="9" id="KW-0067">ATP-binding</keyword>
<organism evidence="14 15">
    <name type="scientific">Candidatus Iainarchaeum sp</name>
    <dbReference type="NCBI Taxonomy" id="3101447"/>
    <lineage>
        <taxon>Archaea</taxon>
        <taxon>Candidatus Iainarchaeota</taxon>
        <taxon>Candidatus Iainarchaeia</taxon>
        <taxon>Candidatus Iainarchaeales</taxon>
        <taxon>Candidatus Iainarchaeaceae</taxon>
        <taxon>Candidatus Iainarchaeum</taxon>
    </lineage>
</organism>
<dbReference type="Gene3D" id="3.40.50.300">
    <property type="entry name" value="P-loop containing nucleotide triphosphate hydrolases"/>
    <property type="match status" value="1"/>
</dbReference>
<keyword evidence="8" id="KW-0418">Kinase</keyword>
<dbReference type="GO" id="GO:0005524">
    <property type="term" value="F:ATP binding"/>
    <property type="evidence" value="ECO:0007669"/>
    <property type="project" value="UniProtKB-KW"/>
</dbReference>
<comment type="caution">
    <text evidence="14">The sequence shown here is derived from an EMBL/GenBank/DDBJ whole genome shotgun (WGS) entry which is preliminary data.</text>
</comment>
<feature type="transmembrane region" description="Helical" evidence="12">
    <location>
        <begin position="43"/>
        <end position="59"/>
    </location>
</feature>
<dbReference type="InterPro" id="IPR006082">
    <property type="entry name" value="PRK"/>
</dbReference>
<dbReference type="AlphaFoldDB" id="A0A7J4IYE1"/>
<keyword evidence="7" id="KW-0547">Nucleotide-binding</keyword>
<evidence type="ECO:0000313" key="14">
    <source>
        <dbReference type="EMBL" id="HIH10553.1"/>
    </source>
</evidence>
<keyword evidence="4" id="KW-0602">Photosynthesis</keyword>
<feature type="transmembrane region" description="Helical" evidence="12">
    <location>
        <begin position="98"/>
        <end position="115"/>
    </location>
</feature>
<evidence type="ECO:0000256" key="9">
    <source>
        <dbReference type="ARBA" id="ARBA00022840"/>
    </source>
</evidence>
<evidence type="ECO:0000256" key="12">
    <source>
        <dbReference type="SAM" id="Phobius"/>
    </source>
</evidence>
<protein>
    <recommendedName>
        <fullName evidence="3">phosphoribulokinase</fullName>
        <ecNumber evidence="3">2.7.1.19</ecNumber>
    </recommendedName>
    <alternativeName>
        <fullName evidence="10">Phosphopentokinase</fullName>
    </alternativeName>
</protein>
<comment type="pathway">
    <text evidence="1">Carbohydrate biosynthesis; Calvin cycle.</text>
</comment>
<evidence type="ECO:0000256" key="2">
    <source>
        <dbReference type="ARBA" id="ARBA00009719"/>
    </source>
</evidence>
<evidence type="ECO:0000256" key="6">
    <source>
        <dbReference type="ARBA" id="ARBA00022679"/>
    </source>
</evidence>
<comment type="catalytic activity">
    <reaction evidence="11">
        <text>D-ribulose 5-phosphate + ATP = D-ribulose 1,5-bisphosphate + ADP + H(+)</text>
        <dbReference type="Rhea" id="RHEA:19365"/>
        <dbReference type="ChEBI" id="CHEBI:15378"/>
        <dbReference type="ChEBI" id="CHEBI:30616"/>
        <dbReference type="ChEBI" id="CHEBI:57870"/>
        <dbReference type="ChEBI" id="CHEBI:58121"/>
        <dbReference type="ChEBI" id="CHEBI:456216"/>
        <dbReference type="EC" id="2.7.1.19"/>
    </reaction>
</comment>
<dbReference type="EC" id="2.7.1.19" evidence="3"/>
<evidence type="ECO:0000256" key="8">
    <source>
        <dbReference type="ARBA" id="ARBA00022777"/>
    </source>
</evidence>
<keyword evidence="12" id="KW-0812">Transmembrane</keyword>
<dbReference type="PRINTS" id="PR00478">
    <property type="entry name" value="PHRIBLKINASE"/>
</dbReference>
<keyword evidence="5" id="KW-0113">Calvin cycle</keyword>
<evidence type="ECO:0000256" key="7">
    <source>
        <dbReference type="ARBA" id="ARBA00022741"/>
    </source>
</evidence>
<evidence type="ECO:0000256" key="1">
    <source>
        <dbReference type="ARBA" id="ARBA00005215"/>
    </source>
</evidence>
<keyword evidence="12" id="KW-0472">Membrane</keyword>
<dbReference type="GO" id="GO:0019253">
    <property type="term" value="P:reductive pentose-phosphate cycle"/>
    <property type="evidence" value="ECO:0007669"/>
    <property type="project" value="UniProtKB-KW"/>
</dbReference>
<evidence type="ECO:0000256" key="11">
    <source>
        <dbReference type="ARBA" id="ARBA00047663"/>
    </source>
</evidence>
<sequence length="420" mass="47349">MMSIAVAFTILVSLVPSRPGWFFWAMPFLAYFFVKDDNISKKNYWAINGFFLAYFLLMSRDSDLFASLQPLSVPIANLQNPYHYLASAGLDASLASDFAWTLLVGVMLVNIYFVYKFGVLANLRYSKSGVRIGISGDSGSGKSYAARLIGKLAGKESMTLLEGDDLHKWERGSTNWEKLTHLNPQGNFLHREVESLQALGMAKKVMRAQYDHSSGKFAEKKELWPKKFILVSGLHSFYLTAMRQLLDIKVFMDTEKGLMKKWKIRRDTMARGYSSQKVVALMKSREGDARRFLEPQKKFADLIVRYSASPGSGIVPTKLSVSIDNRFDASEIVEKVQEHSGMHLYIDYNDDLCTQTVSFAGKMDAGQTAACAYGLVPELEELLENRSPEWEGGLDGALQLVVLWLISQNLKARKADYELR</sequence>
<proteinExistence type="inferred from homology"/>
<evidence type="ECO:0000256" key="5">
    <source>
        <dbReference type="ARBA" id="ARBA00022567"/>
    </source>
</evidence>
<dbReference type="EMBL" id="DUGC01000123">
    <property type="protein sequence ID" value="HIH10553.1"/>
    <property type="molecule type" value="Genomic_DNA"/>
</dbReference>
<evidence type="ECO:0000313" key="15">
    <source>
        <dbReference type="Proteomes" id="UP000565078"/>
    </source>
</evidence>
<evidence type="ECO:0000259" key="13">
    <source>
        <dbReference type="Pfam" id="PF00485"/>
    </source>
</evidence>
<dbReference type="SUPFAM" id="SSF52540">
    <property type="entry name" value="P-loop containing nucleoside triphosphate hydrolases"/>
    <property type="match status" value="1"/>
</dbReference>
<dbReference type="InterPro" id="IPR006083">
    <property type="entry name" value="PRK/URK"/>
</dbReference>
<dbReference type="Pfam" id="PF00485">
    <property type="entry name" value="PRK"/>
    <property type="match status" value="1"/>
</dbReference>
<evidence type="ECO:0000256" key="4">
    <source>
        <dbReference type="ARBA" id="ARBA00022531"/>
    </source>
</evidence>
<reference evidence="15" key="1">
    <citation type="journal article" date="2020" name="bioRxiv">
        <title>A rank-normalized archaeal taxonomy based on genome phylogeny resolves widespread incomplete and uneven classifications.</title>
        <authorList>
            <person name="Rinke C."/>
            <person name="Chuvochina M."/>
            <person name="Mussig A.J."/>
            <person name="Chaumeil P.-A."/>
            <person name="Waite D.W."/>
            <person name="Whitman W.B."/>
            <person name="Parks D.H."/>
            <person name="Hugenholtz P."/>
        </authorList>
    </citation>
    <scope>NUCLEOTIDE SEQUENCE [LARGE SCALE GENOMIC DNA]</scope>
</reference>
<dbReference type="Proteomes" id="UP000565078">
    <property type="component" value="Unassembled WGS sequence"/>
</dbReference>
<keyword evidence="6" id="KW-0808">Transferase</keyword>